<gene>
    <name evidence="1" type="ORF">AN396_07210</name>
</gene>
<protein>
    <submittedName>
        <fullName evidence="1">Uncharacterized protein</fullName>
    </submittedName>
</protein>
<organism evidence="1 2">
    <name type="scientific">Candidatus Epulonipiscium fishelsonii</name>
    <dbReference type="NCBI Taxonomy" id="77094"/>
    <lineage>
        <taxon>Bacteria</taxon>
        <taxon>Bacillati</taxon>
        <taxon>Bacillota</taxon>
        <taxon>Clostridia</taxon>
        <taxon>Lachnospirales</taxon>
        <taxon>Lachnospiraceae</taxon>
        <taxon>Candidatus Epulonipiscium</taxon>
    </lineage>
</organism>
<sequence length="67" mass="7300">MEKPLIASKDISIKININSMAALIACVGVLIYGGDQLTPLVGEVITDYVMKMTYCIGAINVIRLTLW</sequence>
<proteinExistence type="predicted"/>
<evidence type="ECO:0000313" key="2">
    <source>
        <dbReference type="Proteomes" id="UP000188605"/>
    </source>
</evidence>
<accession>A0ACC8XBJ5</accession>
<dbReference type="Proteomes" id="UP000188605">
    <property type="component" value="Unassembled WGS sequence"/>
</dbReference>
<name>A0ACC8XBJ5_9FIRM</name>
<evidence type="ECO:0000313" key="1">
    <source>
        <dbReference type="EMBL" id="ONI39834.1"/>
    </source>
</evidence>
<keyword evidence="2" id="KW-1185">Reference proteome</keyword>
<dbReference type="EMBL" id="LJDB01000060">
    <property type="protein sequence ID" value="ONI39834.1"/>
    <property type="molecule type" value="Genomic_DNA"/>
</dbReference>
<reference evidence="1" key="1">
    <citation type="submission" date="2016-08" db="EMBL/GenBank/DDBJ databases">
        <authorList>
            <person name="Ngugi D.K."/>
            <person name="Miyake S."/>
            <person name="Stingl U."/>
        </authorList>
    </citation>
    <scope>NUCLEOTIDE SEQUENCE</scope>
    <source>
        <strain evidence="1">SCG-B11WGA-EpuloA1</strain>
    </source>
</reference>
<comment type="caution">
    <text evidence="1">The sequence shown here is derived from an EMBL/GenBank/DDBJ whole genome shotgun (WGS) entry which is preliminary data.</text>
</comment>